<comment type="caution">
    <text evidence="1">The sequence shown here is derived from an EMBL/GenBank/DDBJ whole genome shotgun (WGS) entry which is preliminary data.</text>
</comment>
<dbReference type="Proteomes" id="UP000663851">
    <property type="component" value="Unassembled WGS sequence"/>
</dbReference>
<organism evidence="1 2">
    <name type="scientific">Rotaria socialis</name>
    <dbReference type="NCBI Taxonomy" id="392032"/>
    <lineage>
        <taxon>Eukaryota</taxon>
        <taxon>Metazoa</taxon>
        <taxon>Spiralia</taxon>
        <taxon>Gnathifera</taxon>
        <taxon>Rotifera</taxon>
        <taxon>Eurotatoria</taxon>
        <taxon>Bdelloidea</taxon>
        <taxon>Philodinida</taxon>
        <taxon>Philodinidae</taxon>
        <taxon>Rotaria</taxon>
    </lineage>
</organism>
<evidence type="ECO:0000313" key="2">
    <source>
        <dbReference type="Proteomes" id="UP000663851"/>
    </source>
</evidence>
<evidence type="ECO:0000313" key="1">
    <source>
        <dbReference type="EMBL" id="CAF4126754.1"/>
    </source>
</evidence>
<dbReference type="AlphaFoldDB" id="A0A819WSX1"/>
<protein>
    <submittedName>
        <fullName evidence="1">Uncharacterized protein</fullName>
    </submittedName>
</protein>
<proteinExistence type="predicted"/>
<dbReference type="EMBL" id="CAJOBO010000093">
    <property type="protein sequence ID" value="CAF4126754.1"/>
    <property type="molecule type" value="Genomic_DNA"/>
</dbReference>
<accession>A0A819WSX1</accession>
<sequence length="158" mass="17737">MEVKLDVQCAQINETGTTQVDTISRVFDFDQAQKFIEEFKRYNSPTIPMYNASLSQKIFDRMESNFLDAKNVLTSAVVLLANTHVLSGNTSNATNVRMKLNQPDTKKAVGQSWTVINGKVFQTFRALDQSRSCSSEIYTELNKLQAELIAHGYKSDAS</sequence>
<gene>
    <name evidence="1" type="ORF">HFQ381_LOCUS2765</name>
</gene>
<reference evidence="1" key="1">
    <citation type="submission" date="2021-02" db="EMBL/GenBank/DDBJ databases">
        <authorList>
            <person name="Nowell W R."/>
        </authorList>
    </citation>
    <scope>NUCLEOTIDE SEQUENCE</scope>
</reference>
<name>A0A819WSX1_9BILA</name>